<proteinExistence type="predicted"/>
<protein>
    <submittedName>
        <fullName evidence="1">Uncharacterized protein</fullName>
    </submittedName>
</protein>
<dbReference type="AlphaFoldDB" id="A0A2T4CVL9"/>
<gene>
    <name evidence="1" type="ORF">C9986_00595</name>
</gene>
<accession>A0A2T4CVL9</accession>
<comment type="caution">
    <text evidence="1">The sequence shown here is derived from an EMBL/GenBank/DDBJ whole genome shotgun (WGS) entry which is preliminary data.</text>
</comment>
<name>A0A2T4CVL9_9GAMM</name>
<dbReference type="Proteomes" id="UP000243022">
    <property type="component" value="Unassembled WGS sequence"/>
</dbReference>
<evidence type="ECO:0000313" key="2">
    <source>
        <dbReference type="Proteomes" id="UP000243022"/>
    </source>
</evidence>
<reference evidence="1 2" key="1">
    <citation type="submission" date="2018-03" db="EMBL/GenBank/DDBJ databases">
        <title>Cross-interface Injection: A General Nanoliter Liquid Handling Method Applied to Single Cells Genome Amplification Automated Nanoliter Liquid Handling Applied to Single Cell Multiple Displacement Amplification.</title>
        <authorList>
            <person name="Yun J."/>
            <person name="Xu P."/>
            <person name="Xu J."/>
            <person name="Dai X."/>
            <person name="Wang Y."/>
            <person name="Zheng X."/>
            <person name="Cao C."/>
            <person name="Yi Q."/>
            <person name="Zhu Y."/>
            <person name="Wang L."/>
            <person name="Dong Z."/>
            <person name="Huang Y."/>
            <person name="Huang L."/>
            <person name="Du W."/>
        </authorList>
    </citation>
    <scope>NUCLEOTIDE SEQUENCE [LARGE SCALE GENOMIC DNA]</scope>
    <source>
        <strain evidence="1 2">Z-E1-2</strain>
    </source>
</reference>
<evidence type="ECO:0000313" key="1">
    <source>
        <dbReference type="EMBL" id="PTB83222.1"/>
    </source>
</evidence>
<sequence>MNLPTSSRLRALGPGIILAAAAVGASHLVASTQAGALFGWELWWVILAVNVLKYPFFRFGVTYTLQNNESLISGYYRKGRWYLQLFTVLNVVAAVVNTAGVLLLTASLLQWFTPQLSVTLLCWILLLACLFILLAGQYRTLDRLSKWIMFSLTVATVAAVIIAAQQPVTVSPDFVPPSPWKLSALAFLVAMMGWMPVPIELSAINSLWLRSKQQLTQVTLRDGLFDFNLGYWVTAALALLFLALGAMVQFGSEQPIALASGQFATQFVAMYAATIGPWSEYLVGGVAFLCMFGTTLAVLDGYARTLRESFRILRRRTKTAEGKPRLNSSLRYWIIGQGLAGMAIILFFRGALGPMLTFAMILAFLTTPFFAWLNYSLARKKRLAPAMRLYAWLGLFYLAGFALVYAVWLLLTMK</sequence>
<dbReference type="EMBL" id="PYVS01000005">
    <property type="protein sequence ID" value="PTB83222.1"/>
    <property type="molecule type" value="Genomic_DNA"/>
</dbReference>
<organism evidence="1 2">
    <name type="scientific">Pseudidiomarina aestuarii</name>
    <dbReference type="NCBI Taxonomy" id="624146"/>
    <lineage>
        <taxon>Bacteria</taxon>
        <taxon>Pseudomonadati</taxon>
        <taxon>Pseudomonadota</taxon>
        <taxon>Gammaproteobacteria</taxon>
        <taxon>Alteromonadales</taxon>
        <taxon>Idiomarinaceae</taxon>
        <taxon>Pseudidiomarina</taxon>
    </lineage>
</organism>